<dbReference type="AlphaFoldDB" id="A0A3D8PWG5"/>
<evidence type="ECO:0000259" key="3">
    <source>
        <dbReference type="PROSITE" id="PS51781"/>
    </source>
</evidence>
<dbReference type="PROSITE" id="PS51781">
    <property type="entry name" value="SH3B"/>
    <property type="match status" value="2"/>
</dbReference>
<dbReference type="GO" id="GO:0009253">
    <property type="term" value="P:peptidoglycan catabolic process"/>
    <property type="evidence" value="ECO:0007669"/>
    <property type="project" value="InterPro"/>
</dbReference>
<dbReference type="PANTHER" id="PTHR30404:SF0">
    <property type="entry name" value="N-ACETYLMURAMOYL-L-ALANINE AMIDASE AMIC"/>
    <property type="match status" value="1"/>
</dbReference>
<dbReference type="PANTHER" id="PTHR30404">
    <property type="entry name" value="N-ACETYLMURAMOYL-L-ALANINE AMIDASE"/>
    <property type="match status" value="1"/>
</dbReference>
<dbReference type="SUPFAM" id="SSF53187">
    <property type="entry name" value="Zn-dependent exopeptidases"/>
    <property type="match status" value="1"/>
</dbReference>
<proteinExistence type="predicted"/>
<dbReference type="InterPro" id="IPR050695">
    <property type="entry name" value="N-acetylmuramoyl_amidase_3"/>
</dbReference>
<dbReference type="InterPro" id="IPR003646">
    <property type="entry name" value="SH3-like_bac-type"/>
</dbReference>
<accession>A0A3D8PWG5</accession>
<dbReference type="InterPro" id="IPR002508">
    <property type="entry name" value="MurNAc-LAA_cat"/>
</dbReference>
<evidence type="ECO:0000256" key="2">
    <source>
        <dbReference type="ARBA" id="ARBA00023316"/>
    </source>
</evidence>
<dbReference type="CDD" id="cd02696">
    <property type="entry name" value="MurNAc-LAA"/>
    <property type="match status" value="1"/>
</dbReference>
<evidence type="ECO:0000313" key="4">
    <source>
        <dbReference type="EMBL" id="RDW20433.1"/>
    </source>
</evidence>
<keyword evidence="1" id="KW-0378">Hydrolase</keyword>
<dbReference type="RefSeq" id="WP_115748547.1">
    <property type="nucleotide sequence ID" value="NZ_PIOD01000005.1"/>
</dbReference>
<evidence type="ECO:0000256" key="1">
    <source>
        <dbReference type="ARBA" id="ARBA00022801"/>
    </source>
</evidence>
<dbReference type="Gene3D" id="2.30.30.40">
    <property type="entry name" value="SH3 Domains"/>
    <property type="match status" value="2"/>
</dbReference>
<comment type="caution">
    <text evidence="4">The sequence shown here is derived from an EMBL/GenBank/DDBJ whole genome shotgun (WGS) entry which is preliminary data.</text>
</comment>
<keyword evidence="2" id="KW-0961">Cell wall biogenesis/degradation</keyword>
<organism evidence="4 5">
    <name type="scientific">Oceanobacillus chungangensis</name>
    <dbReference type="NCBI Taxonomy" id="1229152"/>
    <lineage>
        <taxon>Bacteria</taxon>
        <taxon>Bacillati</taxon>
        <taxon>Bacillota</taxon>
        <taxon>Bacilli</taxon>
        <taxon>Bacillales</taxon>
        <taxon>Bacillaceae</taxon>
        <taxon>Oceanobacillus</taxon>
    </lineage>
</organism>
<feature type="domain" description="SH3b" evidence="3">
    <location>
        <begin position="30"/>
        <end position="92"/>
    </location>
</feature>
<protein>
    <submittedName>
        <fullName evidence="4">N-acetylmuramoyl-L-alanine amidase</fullName>
    </submittedName>
</protein>
<dbReference type="GO" id="GO:0071555">
    <property type="term" value="P:cell wall organization"/>
    <property type="evidence" value="ECO:0007669"/>
    <property type="project" value="UniProtKB-KW"/>
</dbReference>
<evidence type="ECO:0000313" key="5">
    <source>
        <dbReference type="Proteomes" id="UP000256520"/>
    </source>
</evidence>
<reference evidence="5" key="1">
    <citation type="submission" date="2017-11" db="EMBL/GenBank/DDBJ databases">
        <authorList>
            <person name="Zhu W."/>
        </authorList>
    </citation>
    <scope>NUCLEOTIDE SEQUENCE [LARGE SCALE GENOMIC DNA]</scope>
    <source>
        <strain evidence="5">CAU 1051</strain>
    </source>
</reference>
<dbReference type="GO" id="GO:0030288">
    <property type="term" value="C:outer membrane-bounded periplasmic space"/>
    <property type="evidence" value="ECO:0007669"/>
    <property type="project" value="TreeGrafter"/>
</dbReference>
<dbReference type="GO" id="GO:0008745">
    <property type="term" value="F:N-acetylmuramoyl-L-alanine amidase activity"/>
    <property type="evidence" value="ECO:0007669"/>
    <property type="project" value="InterPro"/>
</dbReference>
<name>A0A3D8PWG5_9BACI</name>
<feature type="domain" description="SH3b" evidence="3">
    <location>
        <begin position="108"/>
        <end position="170"/>
    </location>
</feature>
<dbReference type="Proteomes" id="UP000256520">
    <property type="component" value="Unassembled WGS sequence"/>
</dbReference>
<dbReference type="EMBL" id="PIOD01000005">
    <property type="protein sequence ID" value="RDW20433.1"/>
    <property type="molecule type" value="Genomic_DNA"/>
</dbReference>
<sequence>MNFLRIFSFSIGFLLLLLLLIPNVGQAQEGQTFEVSSAILNVRSEPSNNAEVIGLLSKGNNVMVFQEKYGWVQTYYGGQVGWIAKHHLIPLTNNLTADRNVSENLSSSENVTVTASSVNIRSGPSTNYSIIGSTYSGDTYPLVATDGDWHQVSLANGSIGWIASWLTNKVTRTEEPTHTSSVGAADNTAATSSTSGSLAGFNIVIDPGHGGYDPGAIGLGGIYEKDLVSNTANIVVNQLRSAGANVIVTRLGDHYISLDRRAEISNSYDTHAFISLHYNAFPILGVQGVNTYYSSNADYQLAQNVHSSLVRNINLTNRGVVQENYKVLRSTNAPSILMELGFITNTNDLSVIQTSDYQYEVAEAITNGLINYFY</sequence>
<dbReference type="Pfam" id="PF08239">
    <property type="entry name" value="SH3_3"/>
    <property type="match status" value="2"/>
</dbReference>
<keyword evidence="5" id="KW-1185">Reference proteome</keyword>
<dbReference type="OrthoDB" id="9806267at2"/>
<dbReference type="SMART" id="SM00646">
    <property type="entry name" value="Ami_3"/>
    <property type="match status" value="1"/>
</dbReference>
<dbReference type="Gene3D" id="3.40.630.40">
    <property type="entry name" value="Zn-dependent exopeptidases"/>
    <property type="match status" value="1"/>
</dbReference>
<gene>
    <name evidence="4" type="ORF">CWR45_04135</name>
</gene>
<dbReference type="Pfam" id="PF01520">
    <property type="entry name" value="Amidase_3"/>
    <property type="match status" value="1"/>
</dbReference>
<dbReference type="SMART" id="SM00287">
    <property type="entry name" value="SH3b"/>
    <property type="match status" value="2"/>
</dbReference>